<dbReference type="Proteomes" id="UP000317496">
    <property type="component" value="Chromosome"/>
</dbReference>
<evidence type="ECO:0000256" key="3">
    <source>
        <dbReference type="SAM" id="Phobius"/>
    </source>
</evidence>
<name>A0A516H3M4_9PROT</name>
<evidence type="ECO:0000313" key="5">
    <source>
        <dbReference type="Proteomes" id="UP000317496"/>
    </source>
</evidence>
<protein>
    <submittedName>
        <fullName evidence="4">Extracellular solute-binding protein</fullName>
    </submittedName>
</protein>
<keyword evidence="5" id="KW-1185">Reference proteome</keyword>
<dbReference type="SUPFAM" id="SSF53850">
    <property type="entry name" value="Periplasmic binding protein-like II"/>
    <property type="match status" value="1"/>
</dbReference>
<dbReference type="KEGG" id="fer:FNB15_14340"/>
<keyword evidence="3" id="KW-0472">Membrane</keyword>
<evidence type="ECO:0000256" key="2">
    <source>
        <dbReference type="SAM" id="MobiDB-lite"/>
    </source>
</evidence>
<dbReference type="PANTHER" id="PTHR30006:SF2">
    <property type="entry name" value="ABC TRANSPORTER SUBSTRATE-BINDING PROTEIN"/>
    <property type="match status" value="1"/>
</dbReference>
<sequence>MTWATRRGTAPSQQACHRHKSESGNGTNDKREDDMTKWKTLTPLAAVLWLGGTVAVFAQTMSDTTKALYQAAKKDGELTWYVSHFGLDNATAVEQAFYKKYPGIKVNVVRATAQVIYQRLNQDILANTQVADVYSSTDNAHFVRLKADGRLLSYRPENADKVLPIFQNMDPDNQYHATSGAIIVIAYRSDKISAADAPKSWTDLLDPRFKGKLSFGHPAYSGFVGAWAIALEKKYGWSYFEKLRANNPQVGRSINDVITMLDAGERSVGHAGDGPFRKKEIEGAPYRTVFPEDGSVVILAGSGILKTSKRPNAAKLFMDFLLDVEPQQIRVDMDMGMPLRPEVKNVRGGKMPNEVNTIPVTDDDLKGLPALNERWRSTFGG</sequence>
<keyword evidence="3" id="KW-0812">Transmembrane</keyword>
<dbReference type="PANTHER" id="PTHR30006">
    <property type="entry name" value="THIAMINE-BINDING PERIPLASMIC PROTEIN-RELATED"/>
    <property type="match status" value="1"/>
</dbReference>
<proteinExistence type="predicted"/>
<dbReference type="Gene3D" id="3.40.190.10">
    <property type="entry name" value="Periplasmic binding protein-like II"/>
    <property type="match status" value="2"/>
</dbReference>
<reference evidence="4 5" key="1">
    <citation type="submission" date="2019-07" db="EMBL/GenBank/DDBJ databases">
        <title>Genome sequencing for Ferrovibrio sp. K5.</title>
        <authorList>
            <person name="Park S.-J."/>
        </authorList>
    </citation>
    <scope>NUCLEOTIDE SEQUENCE [LARGE SCALE GENOMIC DNA]</scope>
    <source>
        <strain evidence="4 5">K5</strain>
    </source>
</reference>
<dbReference type="PIRSF" id="PIRSF002825">
    <property type="entry name" value="CfbpA"/>
    <property type="match status" value="1"/>
</dbReference>
<feature type="transmembrane region" description="Helical" evidence="3">
    <location>
        <begin position="40"/>
        <end position="58"/>
    </location>
</feature>
<keyword evidence="3" id="KW-1133">Transmembrane helix</keyword>
<dbReference type="InterPro" id="IPR026045">
    <property type="entry name" value="Ferric-bd"/>
</dbReference>
<feature type="region of interest" description="Disordered" evidence="2">
    <location>
        <begin position="1"/>
        <end position="33"/>
    </location>
</feature>
<gene>
    <name evidence="4" type="ORF">FNB15_14340</name>
</gene>
<accession>A0A516H3M4</accession>
<organism evidence="4 5">
    <name type="scientific">Ferrovibrio terrae</name>
    <dbReference type="NCBI Taxonomy" id="2594003"/>
    <lineage>
        <taxon>Bacteria</taxon>
        <taxon>Pseudomonadati</taxon>
        <taxon>Pseudomonadota</taxon>
        <taxon>Alphaproteobacteria</taxon>
        <taxon>Rhodospirillales</taxon>
        <taxon>Rhodospirillaceae</taxon>
        <taxon>Ferrovibrio</taxon>
    </lineage>
</organism>
<evidence type="ECO:0000256" key="1">
    <source>
        <dbReference type="ARBA" id="ARBA00022729"/>
    </source>
</evidence>
<evidence type="ECO:0000313" key="4">
    <source>
        <dbReference type="EMBL" id="QDO98378.1"/>
    </source>
</evidence>
<dbReference type="EMBL" id="CP041636">
    <property type="protein sequence ID" value="QDO98378.1"/>
    <property type="molecule type" value="Genomic_DNA"/>
</dbReference>
<dbReference type="Pfam" id="PF13343">
    <property type="entry name" value="SBP_bac_6"/>
    <property type="match status" value="1"/>
</dbReference>
<dbReference type="OrthoDB" id="7374867at2"/>
<dbReference type="AlphaFoldDB" id="A0A516H3M4"/>
<keyword evidence="1" id="KW-0732">Signal</keyword>